<evidence type="ECO:0008006" key="3">
    <source>
        <dbReference type="Google" id="ProtNLM"/>
    </source>
</evidence>
<dbReference type="Proteomes" id="UP001259803">
    <property type="component" value="Unassembled WGS sequence"/>
</dbReference>
<keyword evidence="2" id="KW-1185">Reference proteome</keyword>
<evidence type="ECO:0000313" key="2">
    <source>
        <dbReference type="Proteomes" id="UP001259803"/>
    </source>
</evidence>
<evidence type="ECO:0000313" key="1">
    <source>
        <dbReference type="EMBL" id="MDT0574566.1"/>
    </source>
</evidence>
<organism evidence="1 2">
    <name type="scientific">Croceicoccus esteveae</name>
    <dbReference type="NCBI Taxonomy" id="3075597"/>
    <lineage>
        <taxon>Bacteria</taxon>
        <taxon>Pseudomonadati</taxon>
        <taxon>Pseudomonadota</taxon>
        <taxon>Alphaproteobacteria</taxon>
        <taxon>Sphingomonadales</taxon>
        <taxon>Erythrobacteraceae</taxon>
        <taxon>Croceicoccus</taxon>
    </lineage>
</organism>
<dbReference type="EMBL" id="JAVRHS010000001">
    <property type="protein sequence ID" value="MDT0574566.1"/>
    <property type="molecule type" value="Genomic_DNA"/>
</dbReference>
<proteinExistence type="predicted"/>
<comment type="caution">
    <text evidence="1">The sequence shown here is derived from an EMBL/GenBank/DDBJ whole genome shotgun (WGS) entry which is preliminary data.</text>
</comment>
<name>A0ABU2ZEC7_9SPHN</name>
<protein>
    <recommendedName>
        <fullName evidence="3">Resolvase/invertase-type recombinase catalytic domain-containing protein</fullName>
    </recommendedName>
</protein>
<dbReference type="RefSeq" id="WP_311339151.1">
    <property type="nucleotide sequence ID" value="NZ_JAVRHS010000001.1"/>
</dbReference>
<sequence>MARLTAGDAPMMTKLDPLRHDAMDVHPIVKRLAGEGLRIRCLAL</sequence>
<reference evidence="1 2" key="1">
    <citation type="submission" date="2023-09" db="EMBL/GenBank/DDBJ databases">
        <authorList>
            <person name="Rey-Velasco X."/>
        </authorList>
    </citation>
    <scope>NUCLEOTIDE SEQUENCE [LARGE SCALE GENOMIC DNA]</scope>
    <source>
        <strain evidence="1 2">F390</strain>
    </source>
</reference>
<accession>A0ABU2ZEC7</accession>
<gene>
    <name evidence="1" type="ORF">RM533_00030</name>
</gene>